<keyword evidence="2" id="KW-1185">Reference proteome</keyword>
<organism evidence="1 2">
    <name type="scientific">Sphaerobolus stellatus (strain SS14)</name>
    <dbReference type="NCBI Taxonomy" id="990650"/>
    <lineage>
        <taxon>Eukaryota</taxon>
        <taxon>Fungi</taxon>
        <taxon>Dikarya</taxon>
        <taxon>Basidiomycota</taxon>
        <taxon>Agaricomycotina</taxon>
        <taxon>Agaricomycetes</taxon>
        <taxon>Phallomycetidae</taxon>
        <taxon>Geastrales</taxon>
        <taxon>Sphaerobolaceae</taxon>
        <taxon>Sphaerobolus</taxon>
    </lineage>
</organism>
<evidence type="ECO:0000313" key="1">
    <source>
        <dbReference type="EMBL" id="KIJ26297.1"/>
    </source>
</evidence>
<name>A0A0C9UB32_SPHS4</name>
<dbReference type="HOGENOM" id="CLU_1723509_0_0_1"/>
<accession>A0A0C9UB32</accession>
<dbReference type="Proteomes" id="UP000054279">
    <property type="component" value="Unassembled WGS sequence"/>
</dbReference>
<evidence type="ECO:0000313" key="2">
    <source>
        <dbReference type="Proteomes" id="UP000054279"/>
    </source>
</evidence>
<reference evidence="1 2" key="1">
    <citation type="submission" date="2014-06" db="EMBL/GenBank/DDBJ databases">
        <title>Evolutionary Origins and Diversification of the Mycorrhizal Mutualists.</title>
        <authorList>
            <consortium name="DOE Joint Genome Institute"/>
            <consortium name="Mycorrhizal Genomics Consortium"/>
            <person name="Kohler A."/>
            <person name="Kuo A."/>
            <person name="Nagy L.G."/>
            <person name="Floudas D."/>
            <person name="Copeland A."/>
            <person name="Barry K.W."/>
            <person name="Cichocki N."/>
            <person name="Veneault-Fourrey C."/>
            <person name="LaButti K."/>
            <person name="Lindquist E.A."/>
            <person name="Lipzen A."/>
            <person name="Lundell T."/>
            <person name="Morin E."/>
            <person name="Murat C."/>
            <person name="Riley R."/>
            <person name="Ohm R."/>
            <person name="Sun H."/>
            <person name="Tunlid A."/>
            <person name="Henrissat B."/>
            <person name="Grigoriev I.V."/>
            <person name="Hibbett D.S."/>
            <person name="Martin F."/>
        </authorList>
    </citation>
    <scope>NUCLEOTIDE SEQUENCE [LARGE SCALE GENOMIC DNA]</scope>
    <source>
        <strain evidence="1 2">SS14</strain>
    </source>
</reference>
<dbReference type="AlphaFoldDB" id="A0A0C9UB32"/>
<protein>
    <submittedName>
        <fullName evidence="1">Unplaced genomic scaffold SPHSTscaffold_300, whole genome shotgun sequence</fullName>
    </submittedName>
</protein>
<proteinExistence type="predicted"/>
<sequence length="152" mass="16570">MITPNHQYDLVGVITTLTNGKIIPEDFNISQVIRNTLEGASQLSQDHLPYIHDGWPFSNIIPTRLPVPPVPMPELDYPVPVPAPQSADSQAYLPLSPGTAVIASQHQTLKQSLKATEHPPHSSILSLSSLIHPEVVTGIKTESSWIKYGSLP</sequence>
<gene>
    <name evidence="1" type="ORF">M422DRAFT_272641</name>
</gene>
<dbReference type="EMBL" id="KN837375">
    <property type="protein sequence ID" value="KIJ26297.1"/>
    <property type="molecule type" value="Genomic_DNA"/>
</dbReference>